<dbReference type="Pfam" id="PF13385">
    <property type="entry name" value="Laminin_G_3"/>
    <property type="match status" value="1"/>
</dbReference>
<feature type="transmembrane region" description="Helical" evidence="2">
    <location>
        <begin position="67"/>
        <end position="85"/>
    </location>
</feature>
<dbReference type="SUPFAM" id="SSF49899">
    <property type="entry name" value="Concanavalin A-like lectins/glucanases"/>
    <property type="match status" value="1"/>
</dbReference>
<feature type="transmembrane region" description="Helical" evidence="2">
    <location>
        <begin position="97"/>
        <end position="119"/>
    </location>
</feature>
<dbReference type="Gene3D" id="2.60.120.200">
    <property type="match status" value="1"/>
</dbReference>
<dbReference type="AlphaFoldDB" id="A0A6C0CIY6"/>
<evidence type="ECO:0008006" key="4">
    <source>
        <dbReference type="Google" id="ProtNLM"/>
    </source>
</evidence>
<proteinExistence type="predicted"/>
<keyword evidence="2" id="KW-0812">Transmembrane</keyword>
<feature type="transmembrane region" description="Helical" evidence="2">
    <location>
        <begin position="140"/>
        <end position="158"/>
    </location>
</feature>
<dbReference type="InterPro" id="IPR013320">
    <property type="entry name" value="ConA-like_dom_sf"/>
</dbReference>
<feature type="transmembrane region" description="Helical" evidence="2">
    <location>
        <begin position="170"/>
        <end position="191"/>
    </location>
</feature>
<evidence type="ECO:0000256" key="1">
    <source>
        <dbReference type="SAM" id="MobiDB-lite"/>
    </source>
</evidence>
<protein>
    <recommendedName>
        <fullName evidence="4">LamG-like jellyroll fold domain-containing protein</fullName>
    </recommendedName>
</protein>
<organism evidence="3">
    <name type="scientific">viral metagenome</name>
    <dbReference type="NCBI Taxonomy" id="1070528"/>
    <lineage>
        <taxon>unclassified sequences</taxon>
        <taxon>metagenomes</taxon>
        <taxon>organismal metagenomes</taxon>
    </lineage>
</organism>
<accession>A0A6C0CIY6</accession>
<sequence length="452" mass="52204">MSSAKNSTNTSQKSIPQQITEKTGKSEPSYNKTGTTTLEKIQYLFSFIYELLKFFIIGGIKTFPIEVTYALGFIIYTIIISTLFLKNPYDWINENNGGAAIFLAMFGGFLIILTLFFYVKRKNLFDNEKQSGTLSYFGKIFSSIIFILFIIFLAYVIFNFTTYFSDWSKYIFLIINLFIFIGIVAILLKLFKYDKGEPTDAKPSWTSLFKKIIFYFPCLLIDFIDYIKYQYSITTKSIVLLLIGEILLISLYFILPWLYEFILSHNSTELISDPINLNSKESLGSFKDINYTKNINTGDKRFSYNFAVSSWIFLDSFPPETNPSYTEYTSLLNIGDKPNILFNVLKNKLKIMLKTQGKNERILYETRNFKMQKWNHLVVNYDGSTLDIFINNELVASEQGVVPYNHNTLITSGTNDGIKGGICNVRYFRDNLSRGKISWLYNSVKNLNPPLL</sequence>
<name>A0A6C0CIY6_9ZZZZ</name>
<keyword evidence="2" id="KW-1133">Transmembrane helix</keyword>
<reference evidence="3" key="1">
    <citation type="journal article" date="2020" name="Nature">
        <title>Giant virus diversity and host interactions through global metagenomics.</title>
        <authorList>
            <person name="Schulz F."/>
            <person name="Roux S."/>
            <person name="Paez-Espino D."/>
            <person name="Jungbluth S."/>
            <person name="Walsh D.A."/>
            <person name="Denef V.J."/>
            <person name="McMahon K.D."/>
            <person name="Konstantinidis K.T."/>
            <person name="Eloe-Fadrosh E.A."/>
            <person name="Kyrpides N.C."/>
            <person name="Woyke T."/>
        </authorList>
    </citation>
    <scope>NUCLEOTIDE SEQUENCE</scope>
    <source>
        <strain evidence="3">GVMAG-M-3300021185-45</strain>
    </source>
</reference>
<keyword evidence="2" id="KW-0472">Membrane</keyword>
<feature type="region of interest" description="Disordered" evidence="1">
    <location>
        <begin position="1"/>
        <end position="31"/>
    </location>
</feature>
<feature type="transmembrane region" description="Helical" evidence="2">
    <location>
        <begin position="237"/>
        <end position="259"/>
    </location>
</feature>
<dbReference type="EMBL" id="MN739423">
    <property type="protein sequence ID" value="QHT04137.1"/>
    <property type="molecule type" value="Genomic_DNA"/>
</dbReference>
<evidence type="ECO:0000256" key="2">
    <source>
        <dbReference type="SAM" id="Phobius"/>
    </source>
</evidence>
<evidence type="ECO:0000313" key="3">
    <source>
        <dbReference type="EMBL" id="QHT04137.1"/>
    </source>
</evidence>